<dbReference type="GO" id="GO:0016604">
    <property type="term" value="C:nuclear body"/>
    <property type="evidence" value="ECO:0007669"/>
    <property type="project" value="UniProtKB-SubCell"/>
</dbReference>
<dbReference type="KEGG" id="nlo:107225559"/>
<dbReference type="RefSeq" id="XP_015521558.1">
    <property type="nucleotide sequence ID" value="XM_015666072.1"/>
</dbReference>
<dbReference type="Proteomes" id="UP000829291">
    <property type="component" value="Chromosome 2"/>
</dbReference>
<feature type="compositionally biased region" description="Pro residues" evidence="11">
    <location>
        <begin position="102"/>
        <end position="113"/>
    </location>
</feature>
<protein>
    <submittedName>
        <fullName evidence="13 14">Tumor protein p53-inducible nuclear protein 2</fullName>
    </submittedName>
</protein>
<evidence type="ECO:0000256" key="1">
    <source>
        <dbReference type="ARBA" id="ARBA00004419"/>
    </source>
</evidence>
<feature type="compositionally biased region" description="Polar residues" evidence="11">
    <location>
        <begin position="143"/>
        <end position="152"/>
    </location>
</feature>
<keyword evidence="12" id="KW-1185">Reference proteome</keyword>
<feature type="compositionally biased region" description="Basic and acidic residues" evidence="11">
    <location>
        <begin position="154"/>
        <end position="166"/>
    </location>
</feature>
<evidence type="ECO:0000256" key="9">
    <source>
        <dbReference type="ARBA" id="ARBA00023329"/>
    </source>
</evidence>
<keyword evidence="6" id="KW-0010">Activator</keyword>
<dbReference type="GO" id="GO:0031410">
    <property type="term" value="C:cytoplasmic vesicle"/>
    <property type="evidence" value="ECO:0007669"/>
    <property type="project" value="UniProtKB-KW"/>
</dbReference>
<dbReference type="GO" id="GO:0000045">
    <property type="term" value="P:autophagosome assembly"/>
    <property type="evidence" value="ECO:0007669"/>
    <property type="project" value="TreeGrafter"/>
</dbReference>
<comment type="subcellular location">
    <subcellularLocation>
        <location evidence="2">Cytoplasm</location>
        <location evidence="2">Cytosol</location>
    </subcellularLocation>
    <subcellularLocation>
        <location evidence="1">Cytoplasmic vesicle</location>
        <location evidence="1">Autophagosome</location>
    </subcellularLocation>
    <subcellularLocation>
        <location evidence="10">Nucleus</location>
        <location evidence="10">Nuclear body</location>
    </subcellularLocation>
</comment>
<dbReference type="GO" id="GO:0005829">
    <property type="term" value="C:cytosol"/>
    <property type="evidence" value="ECO:0007669"/>
    <property type="project" value="UniProtKB-SubCell"/>
</dbReference>
<evidence type="ECO:0000256" key="6">
    <source>
        <dbReference type="ARBA" id="ARBA00023159"/>
    </source>
</evidence>
<dbReference type="GeneID" id="107225559"/>
<dbReference type="InterPro" id="IPR029431">
    <property type="entry name" value="TP53INP"/>
</dbReference>
<feature type="compositionally biased region" description="Polar residues" evidence="11">
    <location>
        <begin position="216"/>
        <end position="227"/>
    </location>
</feature>
<dbReference type="GO" id="GO:0005776">
    <property type="term" value="C:autophagosome"/>
    <property type="evidence" value="ECO:0007669"/>
    <property type="project" value="UniProtKB-SubCell"/>
</dbReference>
<evidence type="ECO:0000313" key="13">
    <source>
        <dbReference type="RefSeq" id="XP_015521557.1"/>
    </source>
</evidence>
<keyword evidence="4" id="KW-0072">Autophagy</keyword>
<keyword evidence="8" id="KW-0539">Nucleus</keyword>
<accession>A0A6J0C2P6</accession>
<dbReference type="OrthoDB" id="10041339at2759"/>
<feature type="region of interest" description="Disordered" evidence="11">
    <location>
        <begin position="187"/>
        <end position="227"/>
    </location>
</feature>
<keyword evidence="7" id="KW-0804">Transcription</keyword>
<dbReference type="RefSeq" id="XP_015521557.1">
    <property type="nucleotide sequence ID" value="XM_015666071.1"/>
</dbReference>
<proteinExistence type="predicted"/>
<keyword evidence="5" id="KW-0805">Transcription regulation</keyword>
<evidence type="ECO:0000256" key="10">
    <source>
        <dbReference type="ARBA" id="ARBA00034306"/>
    </source>
</evidence>
<reference evidence="13 14" key="1">
    <citation type="submission" date="2025-04" db="UniProtKB">
        <authorList>
            <consortium name="RefSeq"/>
        </authorList>
    </citation>
    <scope>IDENTIFICATION</scope>
    <source>
        <tissue evidence="13 14">Whole body</tissue>
    </source>
</reference>
<evidence type="ECO:0000256" key="3">
    <source>
        <dbReference type="ARBA" id="ARBA00022490"/>
    </source>
</evidence>
<evidence type="ECO:0000313" key="14">
    <source>
        <dbReference type="RefSeq" id="XP_015521558.1"/>
    </source>
</evidence>
<evidence type="ECO:0000256" key="11">
    <source>
        <dbReference type="SAM" id="MobiDB-lite"/>
    </source>
</evidence>
<evidence type="ECO:0000256" key="2">
    <source>
        <dbReference type="ARBA" id="ARBA00004514"/>
    </source>
</evidence>
<dbReference type="GO" id="GO:0045893">
    <property type="term" value="P:positive regulation of DNA-templated transcription"/>
    <property type="evidence" value="ECO:0007669"/>
    <property type="project" value="TreeGrafter"/>
</dbReference>
<evidence type="ECO:0000256" key="7">
    <source>
        <dbReference type="ARBA" id="ARBA00023163"/>
    </source>
</evidence>
<organism evidence="12 14">
    <name type="scientific">Neodiprion lecontei</name>
    <name type="common">Redheaded pine sawfly</name>
    <dbReference type="NCBI Taxonomy" id="441921"/>
    <lineage>
        <taxon>Eukaryota</taxon>
        <taxon>Metazoa</taxon>
        <taxon>Ecdysozoa</taxon>
        <taxon>Arthropoda</taxon>
        <taxon>Hexapoda</taxon>
        <taxon>Insecta</taxon>
        <taxon>Pterygota</taxon>
        <taxon>Neoptera</taxon>
        <taxon>Endopterygota</taxon>
        <taxon>Hymenoptera</taxon>
        <taxon>Tenthredinoidea</taxon>
        <taxon>Diprionidae</taxon>
        <taxon>Diprioninae</taxon>
        <taxon>Neodiprion</taxon>
    </lineage>
</organism>
<gene>
    <name evidence="13 14" type="primary">LOC107225559</name>
</gene>
<dbReference type="Pfam" id="PF14839">
    <property type="entry name" value="DOR"/>
    <property type="match status" value="1"/>
</dbReference>
<dbReference type="PANTHER" id="PTHR31671:SF3">
    <property type="entry name" value="DIABETES AND OBESITY REGULATED, ISOFORM G"/>
    <property type="match status" value="1"/>
</dbReference>
<feature type="region of interest" description="Disordered" evidence="11">
    <location>
        <begin position="99"/>
        <end position="166"/>
    </location>
</feature>
<feature type="compositionally biased region" description="Basic and acidic residues" evidence="11">
    <location>
        <begin position="189"/>
        <end position="201"/>
    </location>
</feature>
<evidence type="ECO:0000256" key="4">
    <source>
        <dbReference type="ARBA" id="ARBA00023006"/>
    </source>
</evidence>
<sequence>MLSSLANYLLGGSLSAHDVHEDDPNGVSLSVETRLKEVEVEGDDWILIDRAVEATTPLEESWYVTPPACFTRAGPIHVETSPLEDLLIEHPSMSVYRAAAPPATPETPPPTPDTPAESEPSPTPPNDAEPASSLPRQRHNRGEQIQENQQRRNGIHEHRPARDEEARVVQLRIAQKVLENRAAQVLKRGRMERGNKVREVASGKGKRPRRQDRLRQQNSGANNNRKC</sequence>
<dbReference type="AlphaFoldDB" id="A0A6J0C2P6"/>
<dbReference type="CTD" id="38543"/>
<evidence type="ECO:0000256" key="5">
    <source>
        <dbReference type="ARBA" id="ARBA00023015"/>
    </source>
</evidence>
<evidence type="ECO:0000313" key="12">
    <source>
        <dbReference type="Proteomes" id="UP000829291"/>
    </source>
</evidence>
<dbReference type="PANTHER" id="PTHR31671">
    <property type="entry name" value="DIABETES AND OBESITY REGULATED, ISOFORM G"/>
    <property type="match status" value="1"/>
</dbReference>
<evidence type="ECO:0000256" key="8">
    <source>
        <dbReference type="ARBA" id="ARBA00023242"/>
    </source>
</evidence>
<keyword evidence="9" id="KW-0968">Cytoplasmic vesicle</keyword>
<keyword evidence="3" id="KW-0963">Cytoplasm</keyword>
<name>A0A6J0C2P6_NEOLC</name>